<sequence length="335" mass="36350">MSYLKTPRWIFLVLLLIGIAFVVVANRVFNEYILSIITFVGISIILAVSLNITNGFTGLFSLGHPGFMAIGGYVTAILTLPLNRKAMFLPDMPSWLSDLQLPFLPAMLIGGILAAITALVVGVPVLRLRGHYLAVATMGFLIIVQVLITNWDTMTRGPLGLNGLPGLTNLWWVYAWMVVTIYVSWKIKFSSYGRSMFAIREDEMAAQCLGINIFFTRVSALAIGAFFAGVAGGLWAHLITAITPGSFSLIMAFHIVVMVVVGGMGSITGSCLAAILFSTLTEFFHPLEENFEVYGIGEIVMSLILILILIYRPTGIFGSREPGVLLGKEESGTAS</sequence>
<gene>
    <name evidence="7" type="ORF">GF339_09155</name>
</gene>
<feature type="transmembrane region" description="Helical" evidence="6">
    <location>
        <begin position="59"/>
        <end position="82"/>
    </location>
</feature>
<reference evidence="7" key="1">
    <citation type="submission" date="2019-11" db="EMBL/GenBank/DDBJ databases">
        <title>Microbial mats filling the niche in hypersaline microbial mats.</title>
        <authorList>
            <person name="Wong H.L."/>
            <person name="Macleod F.I."/>
            <person name="White R.A. III"/>
            <person name="Burns B.P."/>
        </authorList>
    </citation>
    <scope>NUCLEOTIDE SEQUENCE</scope>
    <source>
        <strain evidence="7">Rbin_158</strain>
    </source>
</reference>
<proteinExistence type="predicted"/>
<dbReference type="PANTHER" id="PTHR30482:SF10">
    <property type="entry name" value="HIGH-AFFINITY BRANCHED-CHAIN AMINO ACID TRANSPORT PROTEIN BRAE"/>
    <property type="match status" value="1"/>
</dbReference>
<dbReference type="CDD" id="cd06581">
    <property type="entry name" value="TM_PBP1_LivM_like"/>
    <property type="match status" value="1"/>
</dbReference>
<evidence type="ECO:0000256" key="1">
    <source>
        <dbReference type="ARBA" id="ARBA00004651"/>
    </source>
</evidence>
<evidence type="ECO:0000256" key="4">
    <source>
        <dbReference type="ARBA" id="ARBA00022989"/>
    </source>
</evidence>
<dbReference type="Proteomes" id="UP000649604">
    <property type="component" value="Unassembled WGS sequence"/>
</dbReference>
<dbReference type="Pfam" id="PF02653">
    <property type="entry name" value="BPD_transp_2"/>
    <property type="match status" value="1"/>
</dbReference>
<accession>A0A9D5JV51</accession>
<evidence type="ECO:0000313" key="7">
    <source>
        <dbReference type="EMBL" id="MBD3324740.1"/>
    </source>
</evidence>
<feature type="transmembrane region" description="Helical" evidence="6">
    <location>
        <begin position="132"/>
        <end position="151"/>
    </location>
</feature>
<feature type="transmembrane region" description="Helical" evidence="6">
    <location>
        <begin position="102"/>
        <end position="125"/>
    </location>
</feature>
<protein>
    <submittedName>
        <fullName evidence="7">Branched-chain amino acid ABC transporter permease</fullName>
    </submittedName>
</protein>
<feature type="transmembrane region" description="Helical" evidence="6">
    <location>
        <begin position="293"/>
        <end position="311"/>
    </location>
</feature>
<dbReference type="InterPro" id="IPR001851">
    <property type="entry name" value="ABC_transp_permease"/>
</dbReference>
<feature type="transmembrane region" description="Helical" evidence="6">
    <location>
        <begin position="208"/>
        <end position="228"/>
    </location>
</feature>
<keyword evidence="4 6" id="KW-1133">Transmembrane helix</keyword>
<evidence type="ECO:0000256" key="5">
    <source>
        <dbReference type="ARBA" id="ARBA00023136"/>
    </source>
</evidence>
<name>A0A9D5JV51_9BACT</name>
<feature type="transmembrane region" description="Helical" evidence="6">
    <location>
        <begin position="267"/>
        <end position="287"/>
    </location>
</feature>
<keyword evidence="2" id="KW-1003">Cell membrane</keyword>
<evidence type="ECO:0000256" key="2">
    <source>
        <dbReference type="ARBA" id="ARBA00022475"/>
    </source>
</evidence>
<keyword evidence="5 6" id="KW-0472">Membrane</keyword>
<dbReference type="GO" id="GO:0015658">
    <property type="term" value="F:branched-chain amino acid transmembrane transporter activity"/>
    <property type="evidence" value="ECO:0007669"/>
    <property type="project" value="InterPro"/>
</dbReference>
<feature type="transmembrane region" description="Helical" evidence="6">
    <location>
        <begin position="171"/>
        <end position="187"/>
    </location>
</feature>
<evidence type="ECO:0000313" key="8">
    <source>
        <dbReference type="Proteomes" id="UP000649604"/>
    </source>
</evidence>
<organism evidence="7 8">
    <name type="scientific">candidate division KSB3 bacterium</name>
    <dbReference type="NCBI Taxonomy" id="2044937"/>
    <lineage>
        <taxon>Bacteria</taxon>
        <taxon>candidate division KSB3</taxon>
    </lineage>
</organism>
<dbReference type="InterPro" id="IPR043428">
    <property type="entry name" value="LivM-like"/>
</dbReference>
<feature type="transmembrane region" description="Helical" evidence="6">
    <location>
        <begin position="234"/>
        <end position="260"/>
    </location>
</feature>
<dbReference type="AlphaFoldDB" id="A0A9D5JV51"/>
<feature type="transmembrane region" description="Helical" evidence="6">
    <location>
        <begin position="32"/>
        <end position="52"/>
    </location>
</feature>
<feature type="transmembrane region" description="Helical" evidence="6">
    <location>
        <begin position="9"/>
        <end position="26"/>
    </location>
</feature>
<evidence type="ECO:0000256" key="6">
    <source>
        <dbReference type="SAM" id="Phobius"/>
    </source>
</evidence>
<comment type="caution">
    <text evidence="7">The sequence shown here is derived from an EMBL/GenBank/DDBJ whole genome shotgun (WGS) entry which is preliminary data.</text>
</comment>
<keyword evidence="3 6" id="KW-0812">Transmembrane</keyword>
<dbReference type="EMBL" id="WJJP01000288">
    <property type="protein sequence ID" value="MBD3324740.1"/>
    <property type="molecule type" value="Genomic_DNA"/>
</dbReference>
<evidence type="ECO:0000256" key="3">
    <source>
        <dbReference type="ARBA" id="ARBA00022692"/>
    </source>
</evidence>
<comment type="subcellular location">
    <subcellularLocation>
        <location evidence="1">Cell membrane</location>
        <topology evidence="1">Multi-pass membrane protein</topology>
    </subcellularLocation>
</comment>
<dbReference type="GO" id="GO:0005886">
    <property type="term" value="C:plasma membrane"/>
    <property type="evidence" value="ECO:0007669"/>
    <property type="project" value="UniProtKB-SubCell"/>
</dbReference>
<dbReference type="PANTHER" id="PTHR30482">
    <property type="entry name" value="HIGH-AFFINITY BRANCHED-CHAIN AMINO ACID TRANSPORT SYSTEM PERMEASE"/>
    <property type="match status" value="1"/>
</dbReference>